<evidence type="ECO:0000313" key="1">
    <source>
        <dbReference type="EMBL" id="PVH91457.1"/>
    </source>
</evidence>
<gene>
    <name evidence="1" type="ORF">DM02DRAFT_620519</name>
</gene>
<keyword evidence="2" id="KW-1185">Reference proteome</keyword>
<evidence type="ECO:0000313" key="2">
    <source>
        <dbReference type="Proteomes" id="UP000244855"/>
    </source>
</evidence>
<dbReference type="EMBL" id="KZ805860">
    <property type="protein sequence ID" value="PVH91457.1"/>
    <property type="molecule type" value="Genomic_DNA"/>
</dbReference>
<organism evidence="1 2">
    <name type="scientific">Periconia macrospinosa</name>
    <dbReference type="NCBI Taxonomy" id="97972"/>
    <lineage>
        <taxon>Eukaryota</taxon>
        <taxon>Fungi</taxon>
        <taxon>Dikarya</taxon>
        <taxon>Ascomycota</taxon>
        <taxon>Pezizomycotina</taxon>
        <taxon>Dothideomycetes</taxon>
        <taxon>Pleosporomycetidae</taxon>
        <taxon>Pleosporales</taxon>
        <taxon>Massarineae</taxon>
        <taxon>Periconiaceae</taxon>
        <taxon>Periconia</taxon>
    </lineage>
</organism>
<dbReference type="Proteomes" id="UP000244855">
    <property type="component" value="Unassembled WGS sequence"/>
</dbReference>
<sequence>VLLMMSLSRAFDRSIMPSSDGLRDSCTYRLYGSHWLGTAWPPTFVVLVPRNSSPTRSKVLPWTL</sequence>
<name>A0A2V1D081_9PLEO</name>
<protein>
    <submittedName>
        <fullName evidence="1">Uncharacterized protein</fullName>
    </submittedName>
</protein>
<accession>A0A2V1D081</accession>
<reference evidence="1 2" key="1">
    <citation type="journal article" date="2018" name="Sci. Rep.">
        <title>Comparative genomics provides insights into the lifestyle and reveals functional heterogeneity of dark septate endophytic fungi.</title>
        <authorList>
            <person name="Knapp D.G."/>
            <person name="Nemeth J.B."/>
            <person name="Barry K."/>
            <person name="Hainaut M."/>
            <person name="Henrissat B."/>
            <person name="Johnson J."/>
            <person name="Kuo A."/>
            <person name="Lim J.H.P."/>
            <person name="Lipzen A."/>
            <person name="Nolan M."/>
            <person name="Ohm R.A."/>
            <person name="Tamas L."/>
            <person name="Grigoriev I.V."/>
            <person name="Spatafora J.W."/>
            <person name="Nagy L.G."/>
            <person name="Kovacs G.M."/>
        </authorList>
    </citation>
    <scope>NUCLEOTIDE SEQUENCE [LARGE SCALE GENOMIC DNA]</scope>
    <source>
        <strain evidence="1 2">DSE2036</strain>
    </source>
</reference>
<feature type="non-terminal residue" evidence="1">
    <location>
        <position position="1"/>
    </location>
</feature>
<proteinExistence type="predicted"/>
<dbReference type="AlphaFoldDB" id="A0A2V1D081"/>